<dbReference type="PANTHER" id="PTHR36836:SF1">
    <property type="entry name" value="COLANIC ACID BIOSYNTHESIS PROTEIN WCAK"/>
    <property type="match status" value="1"/>
</dbReference>
<dbReference type="EMBL" id="VKAC01000005">
    <property type="protein sequence ID" value="TXR56314.1"/>
    <property type="molecule type" value="Genomic_DNA"/>
</dbReference>
<feature type="domain" description="Polysaccharide pyruvyl transferase" evidence="1">
    <location>
        <begin position="26"/>
        <end position="329"/>
    </location>
</feature>
<gene>
    <name evidence="2" type="ORF">FMM08_09350</name>
</gene>
<dbReference type="Proteomes" id="UP000321234">
    <property type="component" value="Unassembled WGS sequence"/>
</dbReference>
<dbReference type="RefSeq" id="WP_147926107.1">
    <property type="nucleotide sequence ID" value="NZ_VKAC01000005.1"/>
</dbReference>
<dbReference type="InterPro" id="IPR007345">
    <property type="entry name" value="Polysacch_pyruvyl_Trfase"/>
</dbReference>
<name>A0A5C8ZFN1_9ACTN</name>
<protein>
    <recommendedName>
        <fullName evidence="1">Polysaccharide pyruvyl transferase domain-containing protein</fullName>
    </recommendedName>
</protein>
<evidence type="ECO:0000313" key="2">
    <source>
        <dbReference type="EMBL" id="TXR56314.1"/>
    </source>
</evidence>
<evidence type="ECO:0000313" key="3">
    <source>
        <dbReference type="Proteomes" id="UP000321234"/>
    </source>
</evidence>
<reference evidence="2 3" key="1">
    <citation type="submission" date="2019-07" db="EMBL/GenBank/DDBJ databases">
        <title>Quadrisphaera sp. strain DD2A genome sequencing and assembly.</title>
        <authorList>
            <person name="Kim I."/>
        </authorList>
    </citation>
    <scope>NUCLEOTIDE SEQUENCE [LARGE SCALE GENOMIC DNA]</scope>
    <source>
        <strain evidence="2 3">DD2A</strain>
    </source>
</reference>
<sequence>MATPNATGTRTSLPRVLTIGAYDRFNYGDLLFPLILDELLVKNGYSPRHLSMRLRIDGVAGAPPTYKSAPVLSHRENSHVPLIIGGGEVLGATWTHTLGYLLPNFLGDPLARVYNRGFRRPLDFASRRVLGDKSPGPYVPKKDWLEKRLWSTNAIGASSLKVLNAKDQMRITETLRSANYVGVRDQSSVDILASRGIEAHLHPDSAAVMTSLYSSSLEKSGKNATFQCSMPWLREHGLANATYAVQAMAARFENVLLIPIGLAGAHSDQFALRSILEQSDERLKRQLTLVNPADVHEVRRRISTSELFVGSSLHGHITSMAYGVPAVALQGIPKLDQYIGTWGGDLTPLEGQYPSIGEAIDKAVQQPVDALQKRAQELDGLAMEGIRRAASAVGRGLR</sequence>
<comment type="caution">
    <text evidence="2">The sequence shown here is derived from an EMBL/GenBank/DDBJ whole genome shotgun (WGS) entry which is preliminary data.</text>
</comment>
<accession>A0A5C8ZFN1</accession>
<organism evidence="2 3">
    <name type="scientific">Quadrisphaera setariae</name>
    <dbReference type="NCBI Taxonomy" id="2593304"/>
    <lineage>
        <taxon>Bacteria</taxon>
        <taxon>Bacillati</taxon>
        <taxon>Actinomycetota</taxon>
        <taxon>Actinomycetes</taxon>
        <taxon>Kineosporiales</taxon>
        <taxon>Kineosporiaceae</taxon>
        <taxon>Quadrisphaera</taxon>
    </lineage>
</organism>
<dbReference type="OrthoDB" id="1425928at2"/>
<proteinExistence type="predicted"/>
<dbReference type="Pfam" id="PF04230">
    <property type="entry name" value="PS_pyruv_trans"/>
    <property type="match status" value="1"/>
</dbReference>
<dbReference type="AlphaFoldDB" id="A0A5C8ZFN1"/>
<dbReference type="PANTHER" id="PTHR36836">
    <property type="entry name" value="COLANIC ACID BIOSYNTHESIS PROTEIN WCAK"/>
    <property type="match status" value="1"/>
</dbReference>
<keyword evidence="3" id="KW-1185">Reference proteome</keyword>
<evidence type="ECO:0000259" key="1">
    <source>
        <dbReference type="Pfam" id="PF04230"/>
    </source>
</evidence>